<dbReference type="Proteomes" id="UP000516428">
    <property type="component" value="Chromosome"/>
</dbReference>
<protein>
    <submittedName>
        <fullName evidence="1">Uncharacterized protein</fullName>
    </submittedName>
</protein>
<sequence length="111" mass="12276">MNGSEDDGFRELTEGSDLFYVHLDERERSVTLGFARERGSEGSEFFLRFPEARDVRVRGWTHPGRKDVRVTRGDPGDGVAVDVSSQGSSLSFRAAGITVARTRSFPVWPGA</sequence>
<name>A0A7H1B5Z0_9ACTN</name>
<gene>
    <name evidence="1" type="ORF">IAG42_11260</name>
</gene>
<dbReference type="EMBL" id="CP061281">
    <property type="protein sequence ID" value="QNS04145.1"/>
    <property type="molecule type" value="Genomic_DNA"/>
</dbReference>
<evidence type="ECO:0000313" key="1">
    <source>
        <dbReference type="EMBL" id="QNS04145.1"/>
    </source>
</evidence>
<evidence type="ECO:0000313" key="2">
    <source>
        <dbReference type="Proteomes" id="UP000516428"/>
    </source>
</evidence>
<reference evidence="1 2" key="1">
    <citation type="submission" date="2020-09" db="EMBL/GenBank/DDBJ databases">
        <title>A novel species.</title>
        <authorList>
            <person name="Gao J."/>
        </authorList>
    </citation>
    <scope>NUCLEOTIDE SEQUENCE [LARGE SCALE GENOMIC DNA]</scope>
    <source>
        <strain evidence="1 2">CRXT-Y-14</strain>
    </source>
</reference>
<proteinExistence type="predicted"/>
<dbReference type="KEGG" id="sxn:IAG42_11260"/>
<dbReference type="RefSeq" id="WP_188336886.1">
    <property type="nucleotide sequence ID" value="NZ_CP061281.1"/>
</dbReference>
<dbReference type="AlphaFoldDB" id="A0A7H1B5Z0"/>
<organism evidence="1 2">
    <name type="scientific">Streptomyces xanthii</name>
    <dbReference type="NCBI Taxonomy" id="2768069"/>
    <lineage>
        <taxon>Bacteria</taxon>
        <taxon>Bacillati</taxon>
        <taxon>Actinomycetota</taxon>
        <taxon>Actinomycetes</taxon>
        <taxon>Kitasatosporales</taxon>
        <taxon>Streptomycetaceae</taxon>
        <taxon>Streptomyces</taxon>
    </lineage>
</organism>
<accession>A0A7H1B5Z0</accession>
<keyword evidence="2" id="KW-1185">Reference proteome</keyword>